<dbReference type="InterPro" id="IPR044089">
    <property type="entry name" value="Alr1-like"/>
</dbReference>
<comment type="similarity">
    <text evidence="2">Belongs to the CorA metal ion transporter (MIT) (TC 1.A.35) family.</text>
</comment>
<evidence type="ECO:0000313" key="8">
    <source>
        <dbReference type="EMBL" id="KAH6671614.1"/>
    </source>
</evidence>
<name>A0A9P9A7P8_9PEZI</name>
<sequence length="589" mass="67055">MSDHEENTSELGFKTPIPELDDHRHQSPASPHPERVRRGTFDTLYGARLLGADLGGDVSPVRARDEEAIMDDDVEAAGLAPRRPRRPTVESVIDQRSSSPPNSVKAFAEARRRERELSFSEARPDKKLDELELHRTASNVSRHTFRSRPGTVDDRDTASLASNKTAENDVCFPVQDPYRKDQLRIDFDFLESFIHSDREEREAKEKEAKEKVFSDLRSQSATAAQEGMRLTTQTHVDKNRFSFFSSAWESTIHAPDFDDLILPGEDIRGLFTLPPDDADGVWWLNVNEPTREEVAALCKAFGVHPLTIEDITTQEAREKIELFPSYYFACFRSFHIVEEDDGPEYEPFNTYVVVFREGTLSFSFQPNAHASHVRKRIALLKDYVALSSDWICYALIDDIVDSFAPIIRKLELEADSIEDEVFVSRENDSNAFLRSIGRTRKNCLALMRLLGGKADVLRGFTKRCNENYKVTPRMDIGMYLGDIQDHVVTMVTNLTHFEKILARSHSNYLAQLSIHNIEQGTDTNRVLSKITFLASILVPMNLVSGLFGMNVRVPFQNLENSLVPFFTIFGCLISFCIIVLFWARKAKYI</sequence>
<dbReference type="Gene3D" id="1.20.58.340">
    <property type="entry name" value="Magnesium transport protein CorA, transmembrane region"/>
    <property type="match status" value="2"/>
</dbReference>
<feature type="region of interest" description="Disordered" evidence="6">
    <location>
        <begin position="130"/>
        <end position="161"/>
    </location>
</feature>
<dbReference type="EMBL" id="JAGSXJ010000028">
    <property type="protein sequence ID" value="KAH6671614.1"/>
    <property type="molecule type" value="Genomic_DNA"/>
</dbReference>
<evidence type="ECO:0000256" key="6">
    <source>
        <dbReference type="SAM" id="MobiDB-lite"/>
    </source>
</evidence>
<evidence type="ECO:0000256" key="3">
    <source>
        <dbReference type="ARBA" id="ARBA00022692"/>
    </source>
</evidence>
<evidence type="ECO:0000313" key="9">
    <source>
        <dbReference type="Proteomes" id="UP000770015"/>
    </source>
</evidence>
<dbReference type="GO" id="GO:0015095">
    <property type="term" value="F:magnesium ion transmembrane transporter activity"/>
    <property type="evidence" value="ECO:0007669"/>
    <property type="project" value="InterPro"/>
</dbReference>
<dbReference type="SUPFAM" id="SSF143865">
    <property type="entry name" value="CorA soluble domain-like"/>
    <property type="match status" value="1"/>
</dbReference>
<dbReference type="InterPro" id="IPR002523">
    <property type="entry name" value="MgTranspt_CorA/ZnTranspt_ZntB"/>
</dbReference>
<evidence type="ECO:0000256" key="1">
    <source>
        <dbReference type="ARBA" id="ARBA00004141"/>
    </source>
</evidence>
<dbReference type="PANTHER" id="PTHR21535:SF55">
    <property type="entry name" value="MAGNESIUM TRANSPORTER ALR1-RELATED"/>
    <property type="match status" value="1"/>
</dbReference>
<dbReference type="Pfam" id="PF01544">
    <property type="entry name" value="CorA"/>
    <property type="match status" value="1"/>
</dbReference>
<dbReference type="CDD" id="cd12829">
    <property type="entry name" value="Alr1p-like"/>
    <property type="match status" value="1"/>
</dbReference>
<evidence type="ECO:0000256" key="4">
    <source>
        <dbReference type="ARBA" id="ARBA00022989"/>
    </source>
</evidence>
<comment type="subcellular location">
    <subcellularLocation>
        <location evidence="1">Membrane</location>
        <topology evidence="1">Multi-pass membrane protein</topology>
    </subcellularLocation>
</comment>
<proteinExistence type="inferred from homology"/>
<organism evidence="8 9">
    <name type="scientific">Plectosphaerella plurivora</name>
    <dbReference type="NCBI Taxonomy" id="936078"/>
    <lineage>
        <taxon>Eukaryota</taxon>
        <taxon>Fungi</taxon>
        <taxon>Dikarya</taxon>
        <taxon>Ascomycota</taxon>
        <taxon>Pezizomycotina</taxon>
        <taxon>Sordariomycetes</taxon>
        <taxon>Hypocreomycetidae</taxon>
        <taxon>Glomerellales</taxon>
        <taxon>Plectosphaerellaceae</taxon>
        <taxon>Plectosphaerella</taxon>
    </lineage>
</organism>
<dbReference type="Proteomes" id="UP000770015">
    <property type="component" value="Unassembled WGS sequence"/>
</dbReference>
<protein>
    <submittedName>
        <fullName evidence="8">Magnesium transporter ALR1</fullName>
    </submittedName>
</protein>
<keyword evidence="9" id="KW-1185">Reference proteome</keyword>
<dbReference type="PANTHER" id="PTHR21535">
    <property type="entry name" value="MAGNESIUM AND COBALT TRANSPORT PROTEIN/MITOCHONDRIAL IMPORT INNER MEMBRANE TRANSLOCASE SUBUNIT TIM8"/>
    <property type="match status" value="1"/>
</dbReference>
<evidence type="ECO:0000256" key="5">
    <source>
        <dbReference type="ARBA" id="ARBA00023136"/>
    </source>
</evidence>
<dbReference type="SUPFAM" id="SSF144083">
    <property type="entry name" value="Magnesium transport protein CorA, transmembrane region"/>
    <property type="match status" value="1"/>
</dbReference>
<dbReference type="InterPro" id="IPR045863">
    <property type="entry name" value="CorA_TM1_TM2"/>
</dbReference>
<dbReference type="Gene3D" id="3.30.460.20">
    <property type="entry name" value="CorA soluble domain-like"/>
    <property type="match status" value="1"/>
</dbReference>
<dbReference type="OrthoDB" id="29879at2759"/>
<feature type="region of interest" description="Disordered" evidence="6">
    <location>
        <begin position="72"/>
        <end position="107"/>
    </location>
</feature>
<dbReference type="InterPro" id="IPR045861">
    <property type="entry name" value="CorA_cytoplasmic_dom"/>
</dbReference>
<keyword evidence="4 7" id="KW-1133">Transmembrane helix</keyword>
<feature type="region of interest" description="Disordered" evidence="6">
    <location>
        <begin position="1"/>
        <end position="38"/>
    </location>
</feature>
<feature type="transmembrane region" description="Helical" evidence="7">
    <location>
        <begin position="561"/>
        <end position="583"/>
    </location>
</feature>
<keyword evidence="3 7" id="KW-0812">Transmembrane</keyword>
<evidence type="ECO:0000256" key="2">
    <source>
        <dbReference type="ARBA" id="ARBA00009765"/>
    </source>
</evidence>
<comment type="caution">
    <text evidence="8">The sequence shown here is derived from an EMBL/GenBank/DDBJ whole genome shotgun (WGS) entry which is preliminary data.</text>
</comment>
<dbReference type="FunFam" id="1.20.58.340:FF:000027">
    <property type="entry name" value="CorA family metal ion transporter (Eurofung)"/>
    <property type="match status" value="1"/>
</dbReference>
<dbReference type="GO" id="GO:0005886">
    <property type="term" value="C:plasma membrane"/>
    <property type="evidence" value="ECO:0007669"/>
    <property type="project" value="TreeGrafter"/>
</dbReference>
<reference evidence="8" key="1">
    <citation type="journal article" date="2021" name="Nat. Commun.">
        <title>Genetic determinants of endophytism in the Arabidopsis root mycobiome.</title>
        <authorList>
            <person name="Mesny F."/>
            <person name="Miyauchi S."/>
            <person name="Thiergart T."/>
            <person name="Pickel B."/>
            <person name="Atanasova L."/>
            <person name="Karlsson M."/>
            <person name="Huettel B."/>
            <person name="Barry K.W."/>
            <person name="Haridas S."/>
            <person name="Chen C."/>
            <person name="Bauer D."/>
            <person name="Andreopoulos W."/>
            <person name="Pangilinan J."/>
            <person name="LaButti K."/>
            <person name="Riley R."/>
            <person name="Lipzen A."/>
            <person name="Clum A."/>
            <person name="Drula E."/>
            <person name="Henrissat B."/>
            <person name="Kohler A."/>
            <person name="Grigoriev I.V."/>
            <person name="Martin F.M."/>
            <person name="Hacquard S."/>
        </authorList>
    </citation>
    <scope>NUCLEOTIDE SEQUENCE</scope>
    <source>
        <strain evidence="8">MPI-SDFR-AT-0117</strain>
    </source>
</reference>
<gene>
    <name evidence="8" type="ORF">F5X68DRAFT_158814</name>
</gene>
<dbReference type="GO" id="GO:0010961">
    <property type="term" value="P:intracellular magnesium ion homeostasis"/>
    <property type="evidence" value="ECO:0007669"/>
    <property type="project" value="TreeGrafter"/>
</dbReference>
<dbReference type="AlphaFoldDB" id="A0A9P9A7P8"/>
<evidence type="ECO:0000256" key="7">
    <source>
        <dbReference type="SAM" id="Phobius"/>
    </source>
</evidence>
<accession>A0A9P9A7P8</accession>
<keyword evidence="5 7" id="KW-0472">Membrane</keyword>